<proteinExistence type="inferred from homology"/>
<protein>
    <submittedName>
        <fullName evidence="11">AMSH-like ubiquitin thioesterase 2 isoform X1</fullName>
    </submittedName>
</protein>
<dbReference type="InterPro" id="IPR037518">
    <property type="entry name" value="MPN"/>
</dbReference>
<comment type="cofactor">
    <cofactor evidence="1">
        <name>Zn(2+)</name>
        <dbReference type="ChEBI" id="CHEBI:29105"/>
    </cofactor>
</comment>
<evidence type="ECO:0000256" key="2">
    <source>
        <dbReference type="ARBA" id="ARBA00010981"/>
    </source>
</evidence>
<reference evidence="11" key="1">
    <citation type="submission" date="2025-08" db="UniProtKB">
        <authorList>
            <consortium name="RefSeq"/>
        </authorList>
    </citation>
    <scope>IDENTIFICATION</scope>
    <source>
        <tissue evidence="11">Seedling</tissue>
    </source>
</reference>
<dbReference type="CDD" id="cd08066">
    <property type="entry name" value="MPN_AMSH_like"/>
    <property type="match status" value="1"/>
</dbReference>
<dbReference type="Gene3D" id="3.40.140.10">
    <property type="entry name" value="Cytidine Deaminase, domain 2"/>
    <property type="match status" value="1"/>
</dbReference>
<evidence type="ECO:0000256" key="5">
    <source>
        <dbReference type="ARBA" id="ARBA00022786"/>
    </source>
</evidence>
<evidence type="ECO:0000256" key="8">
    <source>
        <dbReference type="ARBA" id="ARBA00023049"/>
    </source>
</evidence>
<keyword evidence="4" id="KW-0479">Metal-binding</keyword>
<accession>A0ABM3I826</accession>
<evidence type="ECO:0000256" key="4">
    <source>
        <dbReference type="ARBA" id="ARBA00022723"/>
    </source>
</evidence>
<dbReference type="GeneID" id="125418327"/>
<evidence type="ECO:0000313" key="10">
    <source>
        <dbReference type="Proteomes" id="UP001652623"/>
    </source>
</evidence>
<dbReference type="InterPro" id="IPR044098">
    <property type="entry name" value="STAMBP/STALP-like_MPN"/>
</dbReference>
<feature type="domain" description="MPN" evidence="9">
    <location>
        <begin position="143"/>
        <end position="273"/>
    </location>
</feature>
<dbReference type="PROSITE" id="PS50249">
    <property type="entry name" value="MPN"/>
    <property type="match status" value="1"/>
</dbReference>
<evidence type="ECO:0000259" key="9">
    <source>
        <dbReference type="PROSITE" id="PS50249"/>
    </source>
</evidence>
<evidence type="ECO:0000256" key="6">
    <source>
        <dbReference type="ARBA" id="ARBA00022801"/>
    </source>
</evidence>
<evidence type="ECO:0000256" key="3">
    <source>
        <dbReference type="ARBA" id="ARBA00022670"/>
    </source>
</evidence>
<dbReference type="PANTHER" id="PTHR12947">
    <property type="entry name" value="AMSH-LIKE PROTEASE"/>
    <property type="match status" value="1"/>
</dbReference>
<comment type="similarity">
    <text evidence="2">Belongs to the peptidase M67C family.</text>
</comment>
<gene>
    <name evidence="11" type="primary">LOC125418327</name>
</gene>
<evidence type="ECO:0000256" key="1">
    <source>
        <dbReference type="ARBA" id="ARBA00001947"/>
    </source>
</evidence>
<sequence length="317" mass="35506">MRESMRKEKELTVDPRCSTITDMPIAIHFLSQAELYGEEGNIVELYSPPDRTCSLRIMDREKAALASFSSTDFATSFSGYEDKSNYQQFSLHTVTQFSPSPVISGIENVSQDAHISLIEVGNPEDGHSKSYKEASSSNTLQDVHISSRLMEDFLELAKENTEKDLETCGILGAFLKRGTLYVTTLIIPKQESTSSTCLAINDEEIFAIQNERSLIPVGWIHTHPSQSCFLSSVDLHTQYSYQVMVPEAFAIVMAPTDTSRSNGIFRLSDPGGMSVLRECQEQGFHSHKETANGSPIYEHCSNVYKNSNLRFEIFDLR</sequence>
<keyword evidence="10" id="KW-1185">Reference proteome</keyword>
<dbReference type="RefSeq" id="XP_048322829.2">
    <property type="nucleotide sequence ID" value="XM_048466872.2"/>
</dbReference>
<dbReference type="PANTHER" id="PTHR12947:SF13">
    <property type="entry name" value="FI19924P1"/>
    <property type="match status" value="1"/>
</dbReference>
<dbReference type="SUPFAM" id="SSF102712">
    <property type="entry name" value="JAB1/MPN domain"/>
    <property type="match status" value="1"/>
</dbReference>
<organism evidence="10 11">
    <name type="scientific">Ziziphus jujuba</name>
    <name type="common">Chinese jujube</name>
    <name type="synonym">Ziziphus sativa</name>
    <dbReference type="NCBI Taxonomy" id="326968"/>
    <lineage>
        <taxon>Eukaryota</taxon>
        <taxon>Viridiplantae</taxon>
        <taxon>Streptophyta</taxon>
        <taxon>Embryophyta</taxon>
        <taxon>Tracheophyta</taxon>
        <taxon>Spermatophyta</taxon>
        <taxon>Magnoliopsida</taxon>
        <taxon>eudicotyledons</taxon>
        <taxon>Gunneridae</taxon>
        <taxon>Pentapetalae</taxon>
        <taxon>rosids</taxon>
        <taxon>fabids</taxon>
        <taxon>Rosales</taxon>
        <taxon>Rhamnaceae</taxon>
        <taxon>Paliureae</taxon>
        <taxon>Ziziphus</taxon>
    </lineage>
</organism>
<keyword evidence="5" id="KW-0833">Ubl conjugation pathway</keyword>
<evidence type="ECO:0000313" key="11">
    <source>
        <dbReference type="RefSeq" id="XP_048322829.2"/>
    </source>
</evidence>
<dbReference type="Proteomes" id="UP001652623">
    <property type="component" value="Chromosome 12"/>
</dbReference>
<name>A0ABM3I826_ZIZJJ</name>
<evidence type="ECO:0000256" key="7">
    <source>
        <dbReference type="ARBA" id="ARBA00022833"/>
    </source>
</evidence>
<dbReference type="Pfam" id="PF01398">
    <property type="entry name" value="JAB"/>
    <property type="match status" value="1"/>
</dbReference>
<keyword evidence="3" id="KW-0645">Protease</keyword>
<keyword evidence="7" id="KW-0862">Zinc</keyword>
<keyword evidence="8" id="KW-0482">Metalloprotease</keyword>
<dbReference type="SMART" id="SM00232">
    <property type="entry name" value="JAB_MPN"/>
    <property type="match status" value="1"/>
</dbReference>
<keyword evidence="6" id="KW-0378">Hydrolase</keyword>
<dbReference type="InterPro" id="IPR000555">
    <property type="entry name" value="JAMM/MPN+_dom"/>
</dbReference>